<comment type="caution">
    <text evidence="2">The sequence shown here is derived from an EMBL/GenBank/DDBJ whole genome shotgun (WGS) entry which is preliminary data.</text>
</comment>
<dbReference type="OrthoDB" id="474235at2"/>
<evidence type="ECO:0000313" key="3">
    <source>
        <dbReference type="Proteomes" id="UP000294947"/>
    </source>
</evidence>
<sequence length="198" mass="21577">MSDARAEELIAALAPLDSVEVVDLGCGWAELLLRLLEAEPSTTGIDTTDEELPRGRRNAEARGLAERVRLAQGDAGGWDGTADVAISIGSSHAWGGTRQALEAIRPRLPRGGRLLLGEAFRDTASMRNDLDVELSLAELVELTEECGFRMLRLATAGTDEWDSFESRWCGALEKWLLDNPTAAGHDEVRALADEHRTR</sequence>
<organism evidence="2 3">
    <name type="scientific">Saccharopolyspora elongata</name>
    <dbReference type="NCBI Taxonomy" id="2530387"/>
    <lineage>
        <taxon>Bacteria</taxon>
        <taxon>Bacillati</taxon>
        <taxon>Actinomycetota</taxon>
        <taxon>Actinomycetes</taxon>
        <taxon>Pseudonocardiales</taxon>
        <taxon>Pseudonocardiaceae</taxon>
        <taxon>Saccharopolyspora</taxon>
    </lineage>
</organism>
<dbReference type="EMBL" id="SMKW01000021">
    <property type="protein sequence ID" value="TDD50404.1"/>
    <property type="molecule type" value="Genomic_DNA"/>
</dbReference>
<accession>A0A4R4Z0F7</accession>
<evidence type="ECO:0000313" key="2">
    <source>
        <dbReference type="EMBL" id="TDD50404.1"/>
    </source>
</evidence>
<name>A0A4R4Z0F7_9PSEU</name>
<dbReference type="Pfam" id="PF08242">
    <property type="entry name" value="Methyltransf_12"/>
    <property type="match status" value="1"/>
</dbReference>
<reference evidence="2 3" key="1">
    <citation type="submission" date="2019-03" db="EMBL/GenBank/DDBJ databases">
        <title>Draft genome sequences of novel Actinobacteria.</title>
        <authorList>
            <person name="Sahin N."/>
            <person name="Ay H."/>
            <person name="Saygin H."/>
        </authorList>
    </citation>
    <scope>NUCLEOTIDE SEQUENCE [LARGE SCALE GENOMIC DNA]</scope>
    <source>
        <strain evidence="2 3">7K502</strain>
    </source>
</reference>
<keyword evidence="2" id="KW-0489">Methyltransferase</keyword>
<protein>
    <submittedName>
        <fullName evidence="2">Class I SAM-dependent methyltransferase</fullName>
    </submittedName>
</protein>
<proteinExistence type="predicted"/>
<feature type="domain" description="Methyltransferase type 12" evidence="1">
    <location>
        <begin position="22"/>
        <end position="114"/>
    </location>
</feature>
<dbReference type="CDD" id="cd02440">
    <property type="entry name" value="AdoMet_MTases"/>
    <property type="match status" value="1"/>
</dbReference>
<dbReference type="InterPro" id="IPR029063">
    <property type="entry name" value="SAM-dependent_MTases_sf"/>
</dbReference>
<dbReference type="AlphaFoldDB" id="A0A4R4Z0F7"/>
<keyword evidence="3" id="KW-1185">Reference proteome</keyword>
<keyword evidence="2" id="KW-0808">Transferase</keyword>
<evidence type="ECO:0000259" key="1">
    <source>
        <dbReference type="Pfam" id="PF08242"/>
    </source>
</evidence>
<gene>
    <name evidence="2" type="ORF">E1288_17540</name>
</gene>
<dbReference type="GO" id="GO:0008168">
    <property type="term" value="F:methyltransferase activity"/>
    <property type="evidence" value="ECO:0007669"/>
    <property type="project" value="UniProtKB-KW"/>
</dbReference>
<dbReference type="GO" id="GO:0032259">
    <property type="term" value="P:methylation"/>
    <property type="evidence" value="ECO:0007669"/>
    <property type="project" value="UniProtKB-KW"/>
</dbReference>
<dbReference type="Gene3D" id="3.40.50.150">
    <property type="entry name" value="Vaccinia Virus protein VP39"/>
    <property type="match status" value="1"/>
</dbReference>
<dbReference type="SUPFAM" id="SSF53335">
    <property type="entry name" value="S-adenosyl-L-methionine-dependent methyltransferases"/>
    <property type="match status" value="1"/>
</dbReference>
<dbReference type="InterPro" id="IPR013217">
    <property type="entry name" value="Methyltransf_12"/>
</dbReference>
<dbReference type="Proteomes" id="UP000294947">
    <property type="component" value="Unassembled WGS sequence"/>
</dbReference>